<dbReference type="Pfam" id="PF03631">
    <property type="entry name" value="Virul_fac_BrkB"/>
    <property type="match status" value="1"/>
</dbReference>
<feature type="transmembrane region" description="Helical" evidence="7">
    <location>
        <begin position="45"/>
        <end position="68"/>
    </location>
</feature>
<feature type="region of interest" description="Disordered" evidence="6">
    <location>
        <begin position="343"/>
        <end position="489"/>
    </location>
</feature>
<feature type="transmembrane region" description="Helical" evidence="7">
    <location>
        <begin position="230"/>
        <end position="249"/>
    </location>
</feature>
<feature type="compositionally biased region" description="Basic and acidic residues" evidence="6">
    <location>
        <begin position="468"/>
        <end position="477"/>
    </location>
</feature>
<dbReference type="PANTHER" id="PTHR30213:SF0">
    <property type="entry name" value="UPF0761 MEMBRANE PROTEIN YIHY"/>
    <property type="match status" value="1"/>
</dbReference>
<keyword evidence="2" id="KW-1003">Cell membrane</keyword>
<feature type="transmembrane region" description="Helical" evidence="7">
    <location>
        <begin position="269"/>
        <end position="289"/>
    </location>
</feature>
<feature type="transmembrane region" description="Helical" evidence="7">
    <location>
        <begin position="156"/>
        <end position="177"/>
    </location>
</feature>
<sequence length="489" mass="52223">MARSGSETSVSLAWARRIPATTWKLITQTVGTCLRYRVTGLAAEAAFFAILSLPPLIFGLAGSIGFIAGKYFEVETIDSIKVQIAELASRALTADSINSVIVPTIDKVLDGGRPDVISIGFVLSLWSGSRALNVFVDTITIMYGMGGKRGIIRTRALSFSLYCGALVIGVIVLPLVLAGPDAVDALLPQKVDFLNQLYWPVVTILSAGFLNTLFHLSVPVRTPWMSDLPGSFLTLSIWIVGSFVLRWILQSTVGGTSIYGPLAAPIAVLMWLYMTAIAVLIGAALNAVVDRLWPHKSRKELEEPEEVQEPVMKAEPDPHHVDVVVPGEQRPEIEMARAVEALGGAEEVEEQAASARKLPDIAKAPSSPHDETPAEANAKQSHDETPTEANAKQSHDETPTEANAKQSHDETPTEANAKRSRAVDPNTAADAERSRAGDENGVVEEAPAGRKAAAMASPGKPAPVVPEGAEREPERVGKSGAQAEGDDIR</sequence>
<evidence type="ECO:0000256" key="6">
    <source>
        <dbReference type="SAM" id="MobiDB-lite"/>
    </source>
</evidence>
<evidence type="ECO:0000313" key="8">
    <source>
        <dbReference type="EMBL" id="TDU84526.1"/>
    </source>
</evidence>
<reference evidence="8 9" key="1">
    <citation type="submission" date="2019-03" db="EMBL/GenBank/DDBJ databases">
        <title>Genomic Encyclopedia of Type Strains, Phase III (KMG-III): the genomes of soil and plant-associated and newly described type strains.</title>
        <authorList>
            <person name="Whitman W."/>
        </authorList>
    </citation>
    <scope>NUCLEOTIDE SEQUENCE [LARGE SCALE GENOMIC DNA]</scope>
    <source>
        <strain evidence="8 9">VKM Ac-2575</strain>
    </source>
</reference>
<organism evidence="8 9">
    <name type="scientific">Kribbella voronezhensis</name>
    <dbReference type="NCBI Taxonomy" id="2512212"/>
    <lineage>
        <taxon>Bacteria</taxon>
        <taxon>Bacillati</taxon>
        <taxon>Actinomycetota</taxon>
        <taxon>Actinomycetes</taxon>
        <taxon>Propionibacteriales</taxon>
        <taxon>Kribbellaceae</taxon>
        <taxon>Kribbella</taxon>
    </lineage>
</organism>
<comment type="subcellular location">
    <subcellularLocation>
        <location evidence="1">Cell membrane</location>
        <topology evidence="1">Multi-pass membrane protein</topology>
    </subcellularLocation>
</comment>
<keyword evidence="4 7" id="KW-1133">Transmembrane helix</keyword>
<feature type="region of interest" description="Disordered" evidence="6">
    <location>
        <begin position="299"/>
        <end position="329"/>
    </location>
</feature>
<feature type="compositionally biased region" description="Low complexity" evidence="6">
    <location>
        <begin position="343"/>
        <end position="356"/>
    </location>
</feature>
<feature type="transmembrane region" description="Helical" evidence="7">
    <location>
        <begin position="197"/>
        <end position="218"/>
    </location>
</feature>
<keyword evidence="9" id="KW-1185">Reference proteome</keyword>
<dbReference type="Proteomes" id="UP000295151">
    <property type="component" value="Unassembled WGS sequence"/>
</dbReference>
<gene>
    <name evidence="8" type="ORF">EV138_7004</name>
</gene>
<keyword evidence="5 7" id="KW-0472">Membrane</keyword>
<keyword evidence="3 7" id="KW-0812">Transmembrane</keyword>
<evidence type="ECO:0000313" key="9">
    <source>
        <dbReference type="Proteomes" id="UP000295151"/>
    </source>
</evidence>
<dbReference type="GO" id="GO:0005886">
    <property type="term" value="C:plasma membrane"/>
    <property type="evidence" value="ECO:0007669"/>
    <property type="project" value="UniProtKB-SubCell"/>
</dbReference>
<evidence type="ECO:0000256" key="7">
    <source>
        <dbReference type="SAM" id="Phobius"/>
    </source>
</evidence>
<evidence type="ECO:0000256" key="4">
    <source>
        <dbReference type="ARBA" id="ARBA00022989"/>
    </source>
</evidence>
<feature type="compositionally biased region" description="Basic and acidic residues" evidence="6">
    <location>
        <begin position="312"/>
        <end position="322"/>
    </location>
</feature>
<dbReference type="EMBL" id="SOCE01000002">
    <property type="protein sequence ID" value="TDU84526.1"/>
    <property type="molecule type" value="Genomic_DNA"/>
</dbReference>
<accession>A0A4R7T0G8</accession>
<evidence type="ECO:0000256" key="2">
    <source>
        <dbReference type="ARBA" id="ARBA00022475"/>
    </source>
</evidence>
<proteinExistence type="predicted"/>
<evidence type="ECO:0000256" key="1">
    <source>
        <dbReference type="ARBA" id="ARBA00004651"/>
    </source>
</evidence>
<evidence type="ECO:0000256" key="3">
    <source>
        <dbReference type="ARBA" id="ARBA00022692"/>
    </source>
</evidence>
<dbReference type="InterPro" id="IPR017039">
    <property type="entry name" value="Virul_fac_BrkB"/>
</dbReference>
<dbReference type="RefSeq" id="WP_238158560.1">
    <property type="nucleotide sequence ID" value="NZ_SOCE01000002.1"/>
</dbReference>
<name>A0A4R7T0G8_9ACTN</name>
<dbReference type="AlphaFoldDB" id="A0A4R7T0G8"/>
<feature type="transmembrane region" description="Helical" evidence="7">
    <location>
        <begin position="116"/>
        <end position="136"/>
    </location>
</feature>
<evidence type="ECO:0000256" key="5">
    <source>
        <dbReference type="ARBA" id="ARBA00023136"/>
    </source>
</evidence>
<comment type="caution">
    <text evidence="8">The sequence shown here is derived from an EMBL/GenBank/DDBJ whole genome shotgun (WGS) entry which is preliminary data.</text>
</comment>
<protein>
    <submittedName>
        <fullName evidence="8">Membrane protein</fullName>
    </submittedName>
</protein>
<dbReference type="PANTHER" id="PTHR30213">
    <property type="entry name" value="INNER MEMBRANE PROTEIN YHJD"/>
    <property type="match status" value="1"/>
</dbReference>